<comment type="caution">
    <text evidence="1">The sequence shown here is derived from an EMBL/GenBank/DDBJ whole genome shotgun (WGS) entry which is preliminary data.</text>
</comment>
<reference evidence="2" key="1">
    <citation type="journal article" date="2020" name="Nat. Commun.">
        <title>Genome sequence of the cluster root forming white lupin.</title>
        <authorList>
            <person name="Hufnagel B."/>
            <person name="Marques A."/>
            <person name="Soriano A."/>
            <person name="Marques L."/>
            <person name="Divol F."/>
            <person name="Doumas P."/>
            <person name="Sallet E."/>
            <person name="Mancinotti D."/>
            <person name="Carrere S."/>
            <person name="Marande W."/>
            <person name="Arribat S."/>
            <person name="Keller J."/>
            <person name="Huneau C."/>
            <person name="Blein T."/>
            <person name="Aime D."/>
            <person name="Laguerre M."/>
            <person name="Taylor J."/>
            <person name="Schubert V."/>
            <person name="Nelson M."/>
            <person name="Geu-Flores F."/>
            <person name="Crespi M."/>
            <person name="Gallardo-Guerrero K."/>
            <person name="Delaux P.-M."/>
            <person name="Salse J."/>
            <person name="Berges H."/>
            <person name="Guyot R."/>
            <person name="Gouzy J."/>
            <person name="Peret B."/>
        </authorList>
    </citation>
    <scope>NUCLEOTIDE SEQUENCE [LARGE SCALE GENOMIC DNA]</scope>
    <source>
        <strain evidence="2">cv. Amiga</strain>
    </source>
</reference>
<name>A0A6A4Q2E2_LUPAL</name>
<evidence type="ECO:0000313" key="2">
    <source>
        <dbReference type="Proteomes" id="UP000447434"/>
    </source>
</evidence>
<gene>
    <name evidence="1" type="ORF">Lalb_Chr09g0332611</name>
</gene>
<dbReference type="EMBL" id="WOCE01000009">
    <property type="protein sequence ID" value="KAE9607676.1"/>
    <property type="molecule type" value="Genomic_DNA"/>
</dbReference>
<sequence>MKGFNWCLPCRSALKLFVVVMGGCWIAGRISQSLEEVKLSRRKKEVVNLF</sequence>
<protein>
    <submittedName>
        <fullName evidence="1">Uncharacterized protein</fullName>
    </submittedName>
</protein>
<accession>A0A6A4Q2E2</accession>
<proteinExistence type="predicted"/>
<dbReference type="Proteomes" id="UP000447434">
    <property type="component" value="Chromosome 9"/>
</dbReference>
<organism evidence="1 2">
    <name type="scientific">Lupinus albus</name>
    <name type="common">White lupine</name>
    <name type="synonym">Lupinus termis</name>
    <dbReference type="NCBI Taxonomy" id="3870"/>
    <lineage>
        <taxon>Eukaryota</taxon>
        <taxon>Viridiplantae</taxon>
        <taxon>Streptophyta</taxon>
        <taxon>Embryophyta</taxon>
        <taxon>Tracheophyta</taxon>
        <taxon>Spermatophyta</taxon>
        <taxon>Magnoliopsida</taxon>
        <taxon>eudicotyledons</taxon>
        <taxon>Gunneridae</taxon>
        <taxon>Pentapetalae</taxon>
        <taxon>rosids</taxon>
        <taxon>fabids</taxon>
        <taxon>Fabales</taxon>
        <taxon>Fabaceae</taxon>
        <taxon>Papilionoideae</taxon>
        <taxon>50 kb inversion clade</taxon>
        <taxon>genistoids sensu lato</taxon>
        <taxon>core genistoids</taxon>
        <taxon>Genisteae</taxon>
        <taxon>Lupinus</taxon>
    </lineage>
</organism>
<evidence type="ECO:0000313" key="1">
    <source>
        <dbReference type="EMBL" id="KAE9607676.1"/>
    </source>
</evidence>
<dbReference type="AlphaFoldDB" id="A0A6A4Q2E2"/>
<keyword evidence="2" id="KW-1185">Reference proteome</keyword>